<sequence>MPSPEYHGRPADYLQMLVREVLPQLSPADVPFVDVFCEQGAFSVPEARQYLMQARALGFGLKIHAEQLHYLGSCEMAAALGAVSIDHADYLAPEAAAHIATQSQGRTVAALLPLFLRQEQYAPGRAFIEAGLPVAVSTDFNSGLCPAKTCDWPFRWRA</sequence>
<gene>
    <name evidence="3" type="ORF">O3303_02590</name>
</gene>
<dbReference type="InterPro" id="IPR005920">
    <property type="entry name" value="HutI"/>
</dbReference>
<evidence type="ECO:0008006" key="5">
    <source>
        <dbReference type="Google" id="ProtNLM"/>
    </source>
</evidence>
<dbReference type="PANTHER" id="PTHR42752">
    <property type="entry name" value="IMIDAZOLONEPROPIONASE"/>
    <property type="match status" value="1"/>
</dbReference>
<evidence type="ECO:0000256" key="2">
    <source>
        <dbReference type="ARBA" id="ARBA00022801"/>
    </source>
</evidence>
<dbReference type="EMBL" id="CP114767">
    <property type="protein sequence ID" value="WBA42455.1"/>
    <property type="molecule type" value="Genomic_DNA"/>
</dbReference>
<evidence type="ECO:0000313" key="4">
    <source>
        <dbReference type="Proteomes" id="UP001211005"/>
    </source>
</evidence>
<dbReference type="PANTHER" id="PTHR42752:SF1">
    <property type="entry name" value="IMIDAZOLONEPROPIONASE-RELATED"/>
    <property type="match status" value="1"/>
</dbReference>
<accession>A0ABY7LPV2</accession>
<evidence type="ECO:0000313" key="3">
    <source>
        <dbReference type="EMBL" id="WBA42455.1"/>
    </source>
</evidence>
<organism evidence="3 4">
    <name type="scientific">Hymenobacter canadensis</name>
    <dbReference type="NCBI Taxonomy" id="2999067"/>
    <lineage>
        <taxon>Bacteria</taxon>
        <taxon>Pseudomonadati</taxon>
        <taxon>Bacteroidota</taxon>
        <taxon>Cytophagia</taxon>
        <taxon>Cytophagales</taxon>
        <taxon>Hymenobacteraceae</taxon>
        <taxon>Hymenobacter</taxon>
    </lineage>
</organism>
<keyword evidence="1" id="KW-0479">Metal-binding</keyword>
<keyword evidence="4" id="KW-1185">Reference proteome</keyword>
<keyword evidence="2" id="KW-0378">Hydrolase</keyword>
<dbReference type="Gene3D" id="3.20.20.140">
    <property type="entry name" value="Metal-dependent hydrolases"/>
    <property type="match status" value="1"/>
</dbReference>
<dbReference type="RefSeq" id="WP_269560509.1">
    <property type="nucleotide sequence ID" value="NZ_CP114767.1"/>
</dbReference>
<dbReference type="Proteomes" id="UP001211005">
    <property type="component" value="Chromosome"/>
</dbReference>
<protein>
    <recommendedName>
        <fullName evidence="5">Amidohydrolase-related domain-containing protein</fullName>
    </recommendedName>
</protein>
<name>A0ABY7LPV2_9BACT</name>
<proteinExistence type="predicted"/>
<reference evidence="3 4" key="1">
    <citation type="submission" date="2022-12" db="EMBL/GenBank/DDBJ databases">
        <title>Hymenobacter canadensis sp. nov. isolated from lake water of the Cambridge Bay, Canada.</title>
        <authorList>
            <person name="Kim W.H."/>
            <person name="Lee Y.M."/>
        </authorList>
    </citation>
    <scope>NUCLEOTIDE SEQUENCE [LARGE SCALE GENOMIC DNA]</scope>
    <source>
        <strain evidence="3 4">PAMC 29467</strain>
    </source>
</reference>
<dbReference type="InterPro" id="IPR032466">
    <property type="entry name" value="Metal_Hydrolase"/>
</dbReference>
<dbReference type="SUPFAM" id="SSF51556">
    <property type="entry name" value="Metallo-dependent hydrolases"/>
    <property type="match status" value="1"/>
</dbReference>
<evidence type="ECO:0000256" key="1">
    <source>
        <dbReference type="ARBA" id="ARBA00022723"/>
    </source>
</evidence>